<comment type="caution">
    <text evidence="9">The sequence shown here is derived from an EMBL/GenBank/DDBJ whole genome shotgun (WGS) entry which is preliminary data.</text>
</comment>
<accession>A0ABR7D2Z4</accession>
<evidence type="ECO:0000256" key="4">
    <source>
        <dbReference type="ARBA" id="ARBA00022475"/>
    </source>
</evidence>
<name>A0ABR7D2Z4_9BACT</name>
<reference evidence="9 10" key="1">
    <citation type="submission" date="2020-08" db="EMBL/GenBank/DDBJ databases">
        <title>Genome public.</title>
        <authorList>
            <person name="Liu C."/>
            <person name="Sun Q."/>
        </authorList>
    </citation>
    <scope>NUCLEOTIDE SEQUENCE [LARGE SCALE GENOMIC DNA]</scope>
    <source>
        <strain evidence="9 10">NSJ-56</strain>
    </source>
</reference>
<comment type="similarity">
    <text evidence="2">Belongs to the autoinducer-2 exporter (AI-2E) (TC 2.A.86) family.</text>
</comment>
<keyword evidence="3" id="KW-0813">Transport</keyword>
<feature type="transmembrane region" description="Helical" evidence="8">
    <location>
        <begin position="61"/>
        <end position="83"/>
    </location>
</feature>
<protein>
    <submittedName>
        <fullName evidence="9">AI-2E family transporter</fullName>
    </submittedName>
</protein>
<evidence type="ECO:0000256" key="3">
    <source>
        <dbReference type="ARBA" id="ARBA00022448"/>
    </source>
</evidence>
<feature type="transmembrane region" description="Helical" evidence="8">
    <location>
        <begin position="148"/>
        <end position="174"/>
    </location>
</feature>
<keyword evidence="6 8" id="KW-1133">Transmembrane helix</keyword>
<evidence type="ECO:0000313" key="9">
    <source>
        <dbReference type="EMBL" id="MBC5622274.1"/>
    </source>
</evidence>
<evidence type="ECO:0000313" key="10">
    <source>
        <dbReference type="Proteomes" id="UP000646484"/>
    </source>
</evidence>
<feature type="transmembrane region" description="Helical" evidence="8">
    <location>
        <begin position="240"/>
        <end position="265"/>
    </location>
</feature>
<keyword evidence="4" id="KW-1003">Cell membrane</keyword>
<dbReference type="RefSeq" id="WP_186976885.1">
    <property type="nucleotide sequence ID" value="NZ_JACOOH010000006.1"/>
</dbReference>
<feature type="transmembrane region" description="Helical" evidence="8">
    <location>
        <begin position="277"/>
        <end position="298"/>
    </location>
</feature>
<keyword evidence="5 8" id="KW-0812">Transmembrane</keyword>
<dbReference type="Proteomes" id="UP000646484">
    <property type="component" value="Unassembled WGS sequence"/>
</dbReference>
<dbReference type="Pfam" id="PF01594">
    <property type="entry name" value="AI-2E_transport"/>
    <property type="match status" value="1"/>
</dbReference>
<keyword evidence="10" id="KW-1185">Reference proteome</keyword>
<evidence type="ECO:0000256" key="8">
    <source>
        <dbReference type="SAM" id="Phobius"/>
    </source>
</evidence>
<sequence>MNNAGKYCLGGLALLAVGFLCWYFSSIIAYILVAVVLSFFGHPIIDLLGKIEIKGKRIPNGLRAGIALVCIWFVCILFFYTVIPLVSQEFQSLSDISITNIVNKLEDPLADLEEGLKHFGIIDANQDVKEYIVKNLKSVVDVTQIRNLFGSLAGTISSIFIALFSVTFMAFFFLKDSNLFYKMLLAVVPTRYGEGVGKALDSIQKLLVRYFIGITFEVLIVMGLNIIGLTIIGLPFNNAVLIGLMTGITNVIPYIGPLIGAAFGLSVGIATNVDVDFYTVVFPLLIYMSIVFIITQLIDNVILQPLIYGNSVHAHPMEIFLVILIAGNLAGIPGMILAIPGYTVLRVILREFFNKYKLVKSLTKSLE</sequence>
<evidence type="ECO:0000256" key="5">
    <source>
        <dbReference type="ARBA" id="ARBA00022692"/>
    </source>
</evidence>
<evidence type="ECO:0000256" key="6">
    <source>
        <dbReference type="ARBA" id="ARBA00022989"/>
    </source>
</evidence>
<organism evidence="9 10">
    <name type="scientific">Butyricimonas hominis</name>
    <dbReference type="NCBI Taxonomy" id="2763032"/>
    <lineage>
        <taxon>Bacteria</taxon>
        <taxon>Pseudomonadati</taxon>
        <taxon>Bacteroidota</taxon>
        <taxon>Bacteroidia</taxon>
        <taxon>Bacteroidales</taxon>
        <taxon>Odoribacteraceae</taxon>
        <taxon>Butyricimonas</taxon>
    </lineage>
</organism>
<dbReference type="PANTHER" id="PTHR21716:SF53">
    <property type="entry name" value="PERMEASE PERM-RELATED"/>
    <property type="match status" value="1"/>
</dbReference>
<comment type="subcellular location">
    <subcellularLocation>
        <location evidence="1">Cell membrane</location>
        <topology evidence="1">Multi-pass membrane protein</topology>
    </subcellularLocation>
</comment>
<evidence type="ECO:0000256" key="7">
    <source>
        <dbReference type="ARBA" id="ARBA00023136"/>
    </source>
</evidence>
<dbReference type="EMBL" id="JACOOH010000006">
    <property type="protein sequence ID" value="MBC5622274.1"/>
    <property type="molecule type" value="Genomic_DNA"/>
</dbReference>
<dbReference type="InterPro" id="IPR002549">
    <property type="entry name" value="AI-2E-like"/>
</dbReference>
<dbReference type="PANTHER" id="PTHR21716">
    <property type="entry name" value="TRANSMEMBRANE PROTEIN"/>
    <property type="match status" value="1"/>
</dbReference>
<proteinExistence type="inferred from homology"/>
<evidence type="ECO:0000256" key="2">
    <source>
        <dbReference type="ARBA" id="ARBA00009773"/>
    </source>
</evidence>
<keyword evidence="7 8" id="KW-0472">Membrane</keyword>
<gene>
    <name evidence="9" type="ORF">H8S64_14320</name>
</gene>
<evidence type="ECO:0000256" key="1">
    <source>
        <dbReference type="ARBA" id="ARBA00004651"/>
    </source>
</evidence>
<feature type="transmembrane region" description="Helical" evidence="8">
    <location>
        <begin position="318"/>
        <end position="345"/>
    </location>
</feature>
<feature type="transmembrane region" description="Helical" evidence="8">
    <location>
        <begin position="210"/>
        <end position="234"/>
    </location>
</feature>
<feature type="transmembrane region" description="Helical" evidence="8">
    <location>
        <begin position="12"/>
        <end position="40"/>
    </location>
</feature>